<dbReference type="Gene3D" id="2.60.120.10">
    <property type="entry name" value="Jelly Rolls"/>
    <property type="match status" value="1"/>
</dbReference>
<dbReference type="SUPFAM" id="SSF51182">
    <property type="entry name" value="RmlC-like cupins"/>
    <property type="match status" value="1"/>
</dbReference>
<reference evidence="3 4" key="1">
    <citation type="submission" date="2016-06" db="EMBL/GenBank/DDBJ databases">
        <title>Genome sequence of Porphyrobacter dokdonensis DSW-74.</title>
        <authorList>
            <person name="Kim J.F."/>
            <person name="Song J.Y."/>
        </authorList>
    </citation>
    <scope>NUCLEOTIDE SEQUENCE [LARGE SCALE GENOMIC DNA]</scope>
    <source>
        <strain evidence="3 4">DSW-74</strain>
    </source>
</reference>
<sequence length="155" mass="16635">MPKLDLDAIPRTDATGYPPPFDTAVAGRWYRRLAPAAGLTLMGASHVTLLPGAFSSQRHWHRGQDELVVMISGDAVLIDDHGETPVGPGDVLAFPAGEANGHHLHNRSDAPCVYLAVSAGKRETDSGEYADIDMVFGPEGYARKDGTPYNSKRIP</sequence>
<name>A0A1A7BEP7_9SPHN</name>
<dbReference type="PATRIC" id="fig|1300349.4.peg.2741"/>
<organism evidence="3 4">
    <name type="scientific">Erythrobacter dokdonensis DSW-74</name>
    <dbReference type="NCBI Taxonomy" id="1300349"/>
    <lineage>
        <taxon>Bacteria</taxon>
        <taxon>Pseudomonadati</taxon>
        <taxon>Pseudomonadota</taxon>
        <taxon>Alphaproteobacteria</taxon>
        <taxon>Sphingomonadales</taxon>
        <taxon>Erythrobacteraceae</taxon>
        <taxon>Erythrobacter/Porphyrobacter group</taxon>
        <taxon>Erythrobacter</taxon>
    </lineage>
</organism>
<dbReference type="InterPro" id="IPR013096">
    <property type="entry name" value="Cupin_2"/>
</dbReference>
<protein>
    <submittedName>
        <fullName evidence="3">Cupin</fullName>
    </submittedName>
</protein>
<dbReference type="InterPro" id="IPR014710">
    <property type="entry name" value="RmlC-like_jellyroll"/>
</dbReference>
<feature type="domain" description="Cupin type-2" evidence="2">
    <location>
        <begin position="46"/>
        <end position="117"/>
    </location>
</feature>
<dbReference type="InterPro" id="IPR011051">
    <property type="entry name" value="RmlC_Cupin_sf"/>
</dbReference>
<dbReference type="EMBL" id="LZYB01000009">
    <property type="protein sequence ID" value="OBV09857.1"/>
    <property type="molecule type" value="Genomic_DNA"/>
</dbReference>
<comment type="caution">
    <text evidence="3">The sequence shown here is derived from an EMBL/GenBank/DDBJ whole genome shotgun (WGS) entry which is preliminary data.</text>
</comment>
<dbReference type="CDD" id="cd02224">
    <property type="entry name" value="cupin_SPO2919-like"/>
    <property type="match status" value="1"/>
</dbReference>
<dbReference type="GO" id="GO:0046872">
    <property type="term" value="F:metal ion binding"/>
    <property type="evidence" value="ECO:0007669"/>
    <property type="project" value="UniProtKB-KW"/>
</dbReference>
<dbReference type="Pfam" id="PF07883">
    <property type="entry name" value="Cupin_2"/>
    <property type="match status" value="1"/>
</dbReference>
<dbReference type="AlphaFoldDB" id="A0A1A7BEP7"/>
<proteinExistence type="predicted"/>
<dbReference type="Proteomes" id="UP000092484">
    <property type="component" value="Unassembled WGS sequence"/>
</dbReference>
<dbReference type="PANTHER" id="PTHR35848:SF9">
    <property type="entry name" value="SLL1358 PROTEIN"/>
    <property type="match status" value="1"/>
</dbReference>
<evidence type="ECO:0000313" key="4">
    <source>
        <dbReference type="Proteomes" id="UP000092484"/>
    </source>
</evidence>
<gene>
    <name evidence="3" type="ORF">I603_2753</name>
</gene>
<keyword evidence="1" id="KW-0479">Metal-binding</keyword>
<dbReference type="RefSeq" id="WP_068865781.1">
    <property type="nucleotide sequence ID" value="NZ_LZYB01000009.1"/>
</dbReference>
<accession>A0A1A7BEP7</accession>
<evidence type="ECO:0000256" key="1">
    <source>
        <dbReference type="ARBA" id="ARBA00022723"/>
    </source>
</evidence>
<dbReference type="InterPro" id="IPR051610">
    <property type="entry name" value="GPI/OXD"/>
</dbReference>
<keyword evidence="4" id="KW-1185">Reference proteome</keyword>
<evidence type="ECO:0000313" key="3">
    <source>
        <dbReference type="EMBL" id="OBV09857.1"/>
    </source>
</evidence>
<dbReference type="PANTHER" id="PTHR35848">
    <property type="entry name" value="OXALATE-BINDING PROTEIN"/>
    <property type="match status" value="1"/>
</dbReference>
<dbReference type="STRING" id="1300349.I603_2753"/>
<evidence type="ECO:0000259" key="2">
    <source>
        <dbReference type="Pfam" id="PF07883"/>
    </source>
</evidence>